<proteinExistence type="predicted"/>
<gene>
    <name evidence="3" type="ordered locus">SpiBuddy_0138</name>
</gene>
<dbReference type="KEGG" id="sbu:SpiBuddy_0138"/>
<dbReference type="InterPro" id="IPR036390">
    <property type="entry name" value="WH_DNA-bd_sf"/>
</dbReference>
<feature type="domain" description="HTH marR-type" evidence="2">
    <location>
        <begin position="386"/>
        <end position="439"/>
    </location>
</feature>
<dbReference type="Pfam" id="PF13749">
    <property type="entry name" value="HATPase_c_4"/>
    <property type="match status" value="1"/>
</dbReference>
<reference evidence="4" key="1">
    <citation type="submission" date="2011-02" db="EMBL/GenBank/DDBJ databases">
        <title>Complete sequence of Spirochaeta sp. Buddy.</title>
        <authorList>
            <person name="Lucas S."/>
            <person name="Copeland A."/>
            <person name="Lapidus A."/>
            <person name="Cheng J.-F."/>
            <person name="Goodwin L."/>
            <person name="Pitluck S."/>
            <person name="Zeytun A."/>
            <person name="Detter J.C."/>
            <person name="Han C."/>
            <person name="Tapia R."/>
            <person name="Land M."/>
            <person name="Hauser L."/>
            <person name="Kyrpides N."/>
            <person name="Ivanova N."/>
            <person name="Mikhailova N."/>
            <person name="Pagani I."/>
            <person name="Ritalahti K.M."/>
            <person name="Loeffler F.E."/>
            <person name="Woyke T."/>
        </authorList>
    </citation>
    <scope>NUCLEOTIDE SEQUENCE [LARGE SCALE GENOMIC DNA]</scope>
    <source>
        <strain evidence="4">ATCC BAA-1886 / DSM 22777 / Buddy</strain>
    </source>
</reference>
<feature type="domain" description="Schlafen AlbA-2" evidence="1">
    <location>
        <begin position="5"/>
        <end position="121"/>
    </location>
</feature>
<dbReference type="AlphaFoldDB" id="F0RXD1"/>
<evidence type="ECO:0000313" key="3">
    <source>
        <dbReference type="EMBL" id="ADY11981.1"/>
    </source>
</evidence>
<name>F0RXD1_SPHGB</name>
<dbReference type="Gene3D" id="3.30.565.60">
    <property type="match status" value="1"/>
</dbReference>
<protein>
    <submittedName>
        <fullName evidence="3">Putative transcriptional regulator</fullName>
    </submittedName>
</protein>
<dbReference type="InterPro" id="IPR038475">
    <property type="entry name" value="RecG_C_sf"/>
</dbReference>
<accession>F0RXD1</accession>
<keyword evidence="4" id="KW-1185">Reference proteome</keyword>
<dbReference type="Pfam" id="PF12802">
    <property type="entry name" value="MarR_2"/>
    <property type="match status" value="1"/>
</dbReference>
<sequence length="448" mass="50600">MKYFETEKVELKEKVTDSLVKDIEAFLNSDGGSVYIGVKDDGTVIGVPKIDETLREISDIITDKIEPNAIDCVRPEVVYEGQVIVIKLNISKGSSGIYCIRKFGLSSNGCHIRVGTTCKSLSSEMINVRYQRNFMDSDLMIKRPAYFGNITFRTLKIFLSEKGYHLDENFFEQNFKLRNLEGQYNQLAELLSDKNTVPFIVVRFRGKDKSSISERMDYGNNSILLAYDKIRNRLEAENTCVVDTTVRPRVERRLFDLDAVNEVVMNALIHNDYRITEPLIAFYDDRLEITSHGGLPVGLTREEFFMGISKPRNSSLMEIFAKLGITEHTGHGIPSVISKYGKGVFDIHDSFINVVIPYDKEVASLSGALNGALKSSQQIEASGVSITQQERSVVNQLIVNPTSTTKELEKECSISYRTVQRIISTLKEKGLLEREGSKKNGTWKVRIK</sequence>
<organism evidence="3 4">
    <name type="scientific">Sphaerochaeta globosa (strain ATCC BAA-1886 / DSM 22777 / Buddy)</name>
    <name type="common">Spirochaeta sp. (strain Buddy)</name>
    <dbReference type="NCBI Taxonomy" id="158189"/>
    <lineage>
        <taxon>Bacteria</taxon>
        <taxon>Pseudomonadati</taxon>
        <taxon>Spirochaetota</taxon>
        <taxon>Spirochaetia</taxon>
        <taxon>Spirochaetales</taxon>
        <taxon>Sphaerochaetaceae</taxon>
        <taxon>Sphaerochaeta</taxon>
    </lineage>
</organism>
<dbReference type="EMBL" id="CP002541">
    <property type="protein sequence ID" value="ADY11981.1"/>
    <property type="molecule type" value="Genomic_DNA"/>
</dbReference>
<dbReference type="RefSeq" id="WP_013605834.1">
    <property type="nucleotide sequence ID" value="NC_015152.1"/>
</dbReference>
<dbReference type="STRING" id="158189.SpiBuddy_0138"/>
<dbReference type="PANTHER" id="PTHR30595">
    <property type="entry name" value="GLPR-RELATED TRANSCRIPTIONAL REPRESSOR"/>
    <property type="match status" value="1"/>
</dbReference>
<dbReference type="eggNOG" id="COG2865">
    <property type="taxonomic scope" value="Bacteria"/>
</dbReference>
<evidence type="ECO:0000313" key="4">
    <source>
        <dbReference type="Proteomes" id="UP000008466"/>
    </source>
</evidence>
<dbReference type="SUPFAM" id="SSF46785">
    <property type="entry name" value="Winged helix' DNA-binding domain"/>
    <property type="match status" value="1"/>
</dbReference>
<dbReference type="GO" id="GO:0003700">
    <property type="term" value="F:DNA-binding transcription factor activity"/>
    <property type="evidence" value="ECO:0007669"/>
    <property type="project" value="InterPro"/>
</dbReference>
<dbReference type="Gene3D" id="1.10.10.10">
    <property type="entry name" value="Winged helix-like DNA-binding domain superfamily/Winged helix DNA-binding domain"/>
    <property type="match status" value="1"/>
</dbReference>
<dbReference type="InterPro" id="IPR038461">
    <property type="entry name" value="Schlafen_AlbA_2_dom_sf"/>
</dbReference>
<dbReference type="Gene3D" id="3.30.950.30">
    <property type="entry name" value="Schlafen, AAA domain"/>
    <property type="match status" value="1"/>
</dbReference>
<evidence type="ECO:0000259" key="2">
    <source>
        <dbReference type="Pfam" id="PF12802"/>
    </source>
</evidence>
<dbReference type="InterPro" id="IPR036388">
    <property type="entry name" value="WH-like_DNA-bd_sf"/>
</dbReference>
<evidence type="ECO:0000259" key="1">
    <source>
        <dbReference type="Pfam" id="PF04326"/>
    </source>
</evidence>
<dbReference type="InterPro" id="IPR007421">
    <property type="entry name" value="Schlafen_AlbA_2_dom"/>
</dbReference>
<dbReference type="InterPro" id="IPR000835">
    <property type="entry name" value="HTH_MarR-typ"/>
</dbReference>
<dbReference type="PANTHER" id="PTHR30595:SF6">
    <property type="entry name" value="SCHLAFEN ALBA-2 DOMAIN-CONTAINING PROTEIN"/>
    <property type="match status" value="1"/>
</dbReference>
<dbReference type="Pfam" id="PF04326">
    <property type="entry name" value="SLFN_AlbA_2"/>
    <property type="match status" value="1"/>
</dbReference>
<dbReference type="Proteomes" id="UP000008466">
    <property type="component" value="Chromosome"/>
</dbReference>
<dbReference type="HOGENOM" id="CLU_024970_1_1_12"/>